<reference evidence="1 2" key="1">
    <citation type="submission" date="2016-10" db="EMBL/GenBank/DDBJ databases">
        <authorList>
            <person name="de Groot N.N."/>
        </authorList>
    </citation>
    <scope>NUCLEOTIDE SEQUENCE [LARGE SCALE GENOMIC DNA]</scope>
    <source>
        <strain evidence="1 2">DSM 21001</strain>
    </source>
</reference>
<sequence>MRAFSLCAISQTLISSEVPVRIIEELEVINIQRHQCVQYTAKIQASEGRDGSAHSIDKHLAIRLTVPGTIGTGTNPERLLTAGWSACLLSGCGV</sequence>
<protein>
    <recommendedName>
        <fullName evidence="3">OsmC-like protein</fullName>
    </recommendedName>
</protein>
<dbReference type="AlphaFoldDB" id="A0A1I6M8J0"/>
<evidence type="ECO:0008006" key="3">
    <source>
        <dbReference type="Google" id="ProtNLM"/>
    </source>
</evidence>
<accession>A0A1I6M8J0</accession>
<dbReference type="InterPro" id="IPR036102">
    <property type="entry name" value="OsmC/Ohrsf"/>
</dbReference>
<dbReference type="Proteomes" id="UP000199024">
    <property type="component" value="Unassembled WGS sequence"/>
</dbReference>
<name>A0A1I6M8J0_9BACT</name>
<dbReference type="PANTHER" id="PTHR33797:SF2">
    <property type="entry name" value="ORGANIC HYDROPEROXIDE RESISTANCE PROTEIN-LIKE"/>
    <property type="match status" value="1"/>
</dbReference>
<dbReference type="InterPro" id="IPR015946">
    <property type="entry name" value="KH_dom-like_a/b"/>
</dbReference>
<gene>
    <name evidence="1" type="ORF">SAMN05421771_2043</name>
</gene>
<dbReference type="Gene3D" id="3.30.300.20">
    <property type="match status" value="1"/>
</dbReference>
<keyword evidence="2" id="KW-1185">Reference proteome</keyword>
<dbReference type="GO" id="GO:0006979">
    <property type="term" value="P:response to oxidative stress"/>
    <property type="evidence" value="ECO:0007669"/>
    <property type="project" value="InterPro"/>
</dbReference>
<dbReference type="EMBL" id="FOZL01000001">
    <property type="protein sequence ID" value="SFS11977.1"/>
    <property type="molecule type" value="Genomic_DNA"/>
</dbReference>
<dbReference type="InterPro" id="IPR019953">
    <property type="entry name" value="OHR"/>
</dbReference>
<evidence type="ECO:0000313" key="2">
    <source>
        <dbReference type="Proteomes" id="UP000199024"/>
    </source>
</evidence>
<proteinExistence type="predicted"/>
<dbReference type="SUPFAM" id="SSF82784">
    <property type="entry name" value="OsmC-like"/>
    <property type="match status" value="1"/>
</dbReference>
<dbReference type="PANTHER" id="PTHR33797">
    <property type="entry name" value="ORGANIC HYDROPEROXIDE RESISTANCE PROTEIN-LIKE"/>
    <property type="match status" value="1"/>
</dbReference>
<organism evidence="1 2">
    <name type="scientific">Granulicella pectinivorans</name>
    <dbReference type="NCBI Taxonomy" id="474950"/>
    <lineage>
        <taxon>Bacteria</taxon>
        <taxon>Pseudomonadati</taxon>
        <taxon>Acidobacteriota</taxon>
        <taxon>Terriglobia</taxon>
        <taxon>Terriglobales</taxon>
        <taxon>Acidobacteriaceae</taxon>
        <taxon>Granulicella</taxon>
    </lineage>
</organism>
<evidence type="ECO:0000313" key="1">
    <source>
        <dbReference type="EMBL" id="SFS11977.1"/>
    </source>
</evidence>